<dbReference type="OrthoDB" id="3430070at2"/>
<organism evidence="2 3">
    <name type="scientific">Kurthia sibirica</name>
    <dbReference type="NCBI Taxonomy" id="202750"/>
    <lineage>
        <taxon>Bacteria</taxon>
        <taxon>Bacillati</taxon>
        <taxon>Bacillota</taxon>
        <taxon>Bacilli</taxon>
        <taxon>Bacillales</taxon>
        <taxon>Caryophanaceae</taxon>
        <taxon>Kurthia</taxon>
    </lineage>
</organism>
<protein>
    <submittedName>
        <fullName evidence="2">Uncharacterized protein</fullName>
    </submittedName>
</protein>
<keyword evidence="1" id="KW-1133">Transmembrane helix</keyword>
<keyword evidence="1" id="KW-0472">Membrane</keyword>
<dbReference type="AlphaFoldDB" id="A0A2U3AKB5"/>
<evidence type="ECO:0000313" key="2">
    <source>
        <dbReference type="EMBL" id="PWI24972.1"/>
    </source>
</evidence>
<dbReference type="EMBL" id="QFVR01000013">
    <property type="protein sequence ID" value="PWI24972.1"/>
    <property type="molecule type" value="Genomic_DNA"/>
</dbReference>
<accession>A0A2U3AKB5</accession>
<feature type="transmembrane region" description="Helical" evidence="1">
    <location>
        <begin position="34"/>
        <end position="55"/>
    </location>
</feature>
<name>A0A2U3AKB5_9BACL</name>
<dbReference type="RefSeq" id="WP_109306368.1">
    <property type="nucleotide sequence ID" value="NZ_BJUF01000004.1"/>
</dbReference>
<keyword evidence="1" id="KW-0812">Transmembrane</keyword>
<sequence length="133" mass="14808">MIDLLHQTLPHMNFDVMWSVDDFLENGKNKFQQWVSVAILFIGIAMMFFGVFQLFKAVTAQQGSGGHWVKAIIGIFLGGAITFGGWALIEKIAKGGQETINDLGTGSALIDHSTIKHIHDYQLDPYKVDLKDK</sequence>
<comment type="caution">
    <text evidence="2">The sequence shown here is derived from an EMBL/GenBank/DDBJ whole genome shotgun (WGS) entry which is preliminary data.</text>
</comment>
<keyword evidence="3" id="KW-1185">Reference proteome</keyword>
<reference evidence="2 3" key="1">
    <citation type="submission" date="2018-05" db="EMBL/GenBank/DDBJ databases">
        <title>Kurthia sibirica genome sequence.</title>
        <authorList>
            <person name="Maclea K.S."/>
            <person name="Goen A.E."/>
        </authorList>
    </citation>
    <scope>NUCLEOTIDE SEQUENCE [LARGE SCALE GENOMIC DNA]</scope>
    <source>
        <strain evidence="2 3">ATCC 49154</strain>
    </source>
</reference>
<dbReference type="Proteomes" id="UP000245938">
    <property type="component" value="Unassembled WGS sequence"/>
</dbReference>
<gene>
    <name evidence="2" type="ORF">DEX24_10380</name>
</gene>
<feature type="transmembrane region" description="Helical" evidence="1">
    <location>
        <begin position="67"/>
        <end position="89"/>
    </location>
</feature>
<evidence type="ECO:0000256" key="1">
    <source>
        <dbReference type="SAM" id="Phobius"/>
    </source>
</evidence>
<evidence type="ECO:0000313" key="3">
    <source>
        <dbReference type="Proteomes" id="UP000245938"/>
    </source>
</evidence>
<proteinExistence type="predicted"/>